<dbReference type="EMBL" id="BAABBO010000001">
    <property type="protein sequence ID" value="GAA3946541.1"/>
    <property type="molecule type" value="Genomic_DNA"/>
</dbReference>
<evidence type="ECO:0000256" key="1">
    <source>
        <dbReference type="SAM" id="SignalP"/>
    </source>
</evidence>
<reference evidence="3" key="1">
    <citation type="journal article" date="2019" name="Int. J. Syst. Evol. Microbiol.">
        <title>The Global Catalogue of Microorganisms (GCM) 10K type strain sequencing project: providing services to taxonomists for standard genome sequencing and annotation.</title>
        <authorList>
            <consortium name="The Broad Institute Genomics Platform"/>
            <consortium name="The Broad Institute Genome Sequencing Center for Infectious Disease"/>
            <person name="Wu L."/>
            <person name="Ma J."/>
        </authorList>
    </citation>
    <scope>NUCLEOTIDE SEQUENCE [LARGE SCALE GENOMIC DNA]</scope>
    <source>
        <strain evidence="3">JCM 17555</strain>
    </source>
</reference>
<feature type="signal peptide" evidence="1">
    <location>
        <begin position="1"/>
        <end position="27"/>
    </location>
</feature>
<protein>
    <submittedName>
        <fullName evidence="2">3D domain-containing protein</fullName>
    </submittedName>
</protein>
<name>A0ABP7NIC7_9GAMM</name>
<dbReference type="CDD" id="cd22784">
    <property type="entry name" value="DPBB_MltA_YuiC-like"/>
    <property type="match status" value="1"/>
</dbReference>
<proteinExistence type="predicted"/>
<sequence length="144" mass="15672">MGKRNRGLATLASICMLAAGSAGFLSACQEKQPEVRTLEVTASAYTMREAETKKGNVGLAAWGDQLEPGMKSIAVSRDLIDAGLDHMTPVTIEGLEGTYIVRDKMNSRWEDKIDIFMGKDVEAALEWGTQTVTISWPETTSSEE</sequence>
<feature type="chain" id="PRO_5046650578" evidence="1">
    <location>
        <begin position="28"/>
        <end position="144"/>
    </location>
</feature>
<gene>
    <name evidence="2" type="ORF">GCM10022278_02130</name>
</gene>
<organism evidence="2 3">
    <name type="scientific">Allohahella marinimesophila</name>
    <dbReference type="NCBI Taxonomy" id="1054972"/>
    <lineage>
        <taxon>Bacteria</taxon>
        <taxon>Pseudomonadati</taxon>
        <taxon>Pseudomonadota</taxon>
        <taxon>Gammaproteobacteria</taxon>
        <taxon>Oceanospirillales</taxon>
        <taxon>Hahellaceae</taxon>
        <taxon>Allohahella</taxon>
    </lineage>
</organism>
<dbReference type="RefSeq" id="WP_344802398.1">
    <property type="nucleotide sequence ID" value="NZ_BAABBO010000001.1"/>
</dbReference>
<keyword evidence="1" id="KW-0732">Signal</keyword>
<accession>A0ABP7NIC7</accession>
<dbReference type="Proteomes" id="UP001501337">
    <property type="component" value="Unassembled WGS sequence"/>
</dbReference>
<keyword evidence="3" id="KW-1185">Reference proteome</keyword>
<dbReference type="PROSITE" id="PS51257">
    <property type="entry name" value="PROKAR_LIPOPROTEIN"/>
    <property type="match status" value="1"/>
</dbReference>
<comment type="caution">
    <text evidence="2">The sequence shown here is derived from an EMBL/GenBank/DDBJ whole genome shotgun (WGS) entry which is preliminary data.</text>
</comment>
<evidence type="ECO:0000313" key="3">
    <source>
        <dbReference type="Proteomes" id="UP001501337"/>
    </source>
</evidence>
<evidence type="ECO:0000313" key="2">
    <source>
        <dbReference type="EMBL" id="GAA3946541.1"/>
    </source>
</evidence>